<dbReference type="HOGENOM" id="CLU_3051425_0_0_1"/>
<dbReference type="VEuPathDB" id="FungiDB:PGTG_18953"/>
<dbReference type="EMBL" id="DS178377">
    <property type="protein sequence ID" value="EFP92940.2"/>
    <property type="molecule type" value="Genomic_DNA"/>
</dbReference>
<name>E3L8R5_PUCGT</name>
<dbReference type="RefSeq" id="XP_003337359.2">
    <property type="nucleotide sequence ID" value="XM_003337311.2"/>
</dbReference>
<reference key="1">
    <citation type="submission" date="2007-01" db="EMBL/GenBank/DDBJ databases">
        <title>The Genome Sequence of Puccinia graminis f. sp. tritici Strain CRL 75-36-700-3.</title>
        <authorList>
            <consortium name="The Broad Institute Genome Sequencing Platform"/>
            <person name="Birren B."/>
            <person name="Lander E."/>
            <person name="Galagan J."/>
            <person name="Nusbaum C."/>
            <person name="Devon K."/>
            <person name="Cuomo C."/>
            <person name="Jaffe D."/>
            <person name="Butler J."/>
            <person name="Alvarez P."/>
            <person name="Gnerre S."/>
            <person name="Grabherr M."/>
            <person name="Mauceli E."/>
            <person name="Brockman W."/>
            <person name="Young S."/>
            <person name="LaButti K."/>
            <person name="Sykes S."/>
            <person name="DeCaprio D."/>
            <person name="Crawford M."/>
            <person name="Koehrsen M."/>
            <person name="Engels R."/>
            <person name="Montgomery P."/>
            <person name="Pearson M."/>
            <person name="Howarth C."/>
            <person name="Larson L."/>
            <person name="White J."/>
            <person name="Zeng Q."/>
            <person name="Kodira C."/>
            <person name="Yandava C."/>
            <person name="Alvarado L."/>
            <person name="O'Leary S."/>
            <person name="Szabo L."/>
            <person name="Dean R."/>
            <person name="Schein J."/>
        </authorList>
    </citation>
    <scope>NUCLEOTIDE SEQUENCE</scope>
    <source>
        <strain>CRL 75-36-700-3</strain>
    </source>
</reference>
<dbReference type="KEGG" id="pgr:PGTG_18953"/>
<keyword evidence="2" id="KW-1185">Reference proteome</keyword>
<dbReference type="OrthoDB" id="10336576at2759"/>
<dbReference type="GeneID" id="10542832"/>
<accession>E3L8R5</accession>
<dbReference type="Proteomes" id="UP000008783">
    <property type="component" value="Unassembled WGS sequence"/>
</dbReference>
<sequence>MLGLALAPLCGSSFQTPPIFSSIRSADDPQANPTIDDPRASRLSFPAVIFKLLI</sequence>
<dbReference type="AlphaFoldDB" id="E3L8R5"/>
<protein>
    <submittedName>
        <fullName evidence="1">Uncharacterized protein</fullName>
    </submittedName>
</protein>
<gene>
    <name evidence="1" type="ORF">PGTG_18953</name>
</gene>
<organism evidence="1 2">
    <name type="scientific">Puccinia graminis f. sp. tritici (strain CRL 75-36-700-3 / race SCCL)</name>
    <name type="common">Black stem rust fungus</name>
    <dbReference type="NCBI Taxonomy" id="418459"/>
    <lineage>
        <taxon>Eukaryota</taxon>
        <taxon>Fungi</taxon>
        <taxon>Dikarya</taxon>
        <taxon>Basidiomycota</taxon>
        <taxon>Pucciniomycotina</taxon>
        <taxon>Pucciniomycetes</taxon>
        <taxon>Pucciniales</taxon>
        <taxon>Pucciniaceae</taxon>
        <taxon>Puccinia</taxon>
    </lineage>
</organism>
<reference evidence="2" key="2">
    <citation type="journal article" date="2011" name="Proc. Natl. Acad. Sci. U.S.A.">
        <title>Obligate biotrophy features unraveled by the genomic analysis of rust fungi.</title>
        <authorList>
            <person name="Duplessis S."/>
            <person name="Cuomo C.A."/>
            <person name="Lin Y.-C."/>
            <person name="Aerts A."/>
            <person name="Tisserant E."/>
            <person name="Veneault-Fourrey C."/>
            <person name="Joly D.L."/>
            <person name="Hacquard S."/>
            <person name="Amselem J."/>
            <person name="Cantarel B.L."/>
            <person name="Chiu R."/>
            <person name="Coutinho P.M."/>
            <person name="Feau N."/>
            <person name="Field M."/>
            <person name="Frey P."/>
            <person name="Gelhaye E."/>
            <person name="Goldberg J."/>
            <person name="Grabherr M.G."/>
            <person name="Kodira C.D."/>
            <person name="Kohler A."/>
            <person name="Kuees U."/>
            <person name="Lindquist E.A."/>
            <person name="Lucas S.M."/>
            <person name="Mago R."/>
            <person name="Mauceli E."/>
            <person name="Morin E."/>
            <person name="Murat C."/>
            <person name="Pangilinan J.L."/>
            <person name="Park R."/>
            <person name="Pearson M."/>
            <person name="Quesneville H."/>
            <person name="Rouhier N."/>
            <person name="Sakthikumar S."/>
            <person name="Salamov A.A."/>
            <person name="Schmutz J."/>
            <person name="Selles B."/>
            <person name="Shapiro H."/>
            <person name="Tanguay P."/>
            <person name="Tuskan G.A."/>
            <person name="Henrissat B."/>
            <person name="Van de Peer Y."/>
            <person name="Rouze P."/>
            <person name="Ellis J.G."/>
            <person name="Dodds P.N."/>
            <person name="Schein J.E."/>
            <person name="Zhong S."/>
            <person name="Hamelin R.C."/>
            <person name="Grigoriev I.V."/>
            <person name="Szabo L.J."/>
            <person name="Martin F."/>
        </authorList>
    </citation>
    <scope>NUCLEOTIDE SEQUENCE [LARGE SCALE GENOMIC DNA]</scope>
    <source>
        <strain evidence="2">CRL 75-36-700-3 / race SCCL</strain>
    </source>
</reference>
<evidence type="ECO:0000313" key="2">
    <source>
        <dbReference type="Proteomes" id="UP000008783"/>
    </source>
</evidence>
<proteinExistence type="predicted"/>
<dbReference type="InParanoid" id="E3L8R5"/>
<evidence type="ECO:0000313" key="1">
    <source>
        <dbReference type="EMBL" id="EFP92940.2"/>
    </source>
</evidence>